<accession>A0ABZ1UXW6</accession>
<name>A0ABZ1UXW6_9ACTN</name>
<dbReference type="EMBL" id="CP108330">
    <property type="protein sequence ID" value="WUR37224.1"/>
    <property type="molecule type" value="Genomic_DNA"/>
</dbReference>
<keyword evidence="2" id="KW-1185">Reference proteome</keyword>
<gene>
    <name evidence="1" type="ORF">OHN36_08515</name>
</gene>
<protein>
    <submittedName>
        <fullName evidence="1">DUF6417 family protein</fullName>
    </submittedName>
</protein>
<organism evidence="1 2">
    <name type="scientific">Streptomyces griseoaurantiacus</name>
    <dbReference type="NCBI Taxonomy" id="68213"/>
    <lineage>
        <taxon>Bacteria</taxon>
        <taxon>Bacillati</taxon>
        <taxon>Actinomycetota</taxon>
        <taxon>Actinomycetes</taxon>
        <taxon>Kitasatosporales</taxon>
        <taxon>Streptomycetaceae</taxon>
        <taxon>Streptomyces</taxon>
        <taxon>Streptomyces aurantiacus group</taxon>
    </lineage>
</organism>
<reference evidence="1" key="1">
    <citation type="submission" date="2022-10" db="EMBL/GenBank/DDBJ databases">
        <title>The complete genomes of actinobacterial strains from the NBC collection.</title>
        <authorList>
            <person name="Joergensen T.S."/>
            <person name="Alvarez Arevalo M."/>
            <person name="Sterndorff E.B."/>
            <person name="Faurdal D."/>
            <person name="Vuksanovic O."/>
            <person name="Mourched A.-S."/>
            <person name="Charusanti P."/>
            <person name="Shaw S."/>
            <person name="Blin K."/>
            <person name="Weber T."/>
        </authorList>
    </citation>
    <scope>NUCLEOTIDE SEQUENCE</scope>
    <source>
        <strain evidence="1">NBC_00489</strain>
    </source>
</reference>
<evidence type="ECO:0000313" key="2">
    <source>
        <dbReference type="Proteomes" id="UP001432161"/>
    </source>
</evidence>
<sequence>MRSWEKRLAVLEVLHEREQGSQHGWVLDNDVPDSFQQSVESAVREGLAELADRETRAELSAHHGHPIRWAARLTPYGGDARVYARARPVDEPGPEEPASGEQLVKLRPAQMAALRVFISIAGELASPPAAGLAARVRTAGFSRADNRWCLYLTEDQMDSVAYGLYLHMLGGSSAEANRFARDYGVVYRAAPATRQPLPVVIRALSKSAQPARGN</sequence>
<dbReference type="Proteomes" id="UP001432161">
    <property type="component" value="Chromosome"/>
</dbReference>
<dbReference type="InterPro" id="IPR046302">
    <property type="entry name" value="DUF6417"/>
</dbReference>
<dbReference type="Pfam" id="PF19981">
    <property type="entry name" value="DUF6417"/>
    <property type="match status" value="1"/>
</dbReference>
<evidence type="ECO:0000313" key="1">
    <source>
        <dbReference type="EMBL" id="WUR37224.1"/>
    </source>
</evidence>
<proteinExistence type="predicted"/>